<dbReference type="InterPro" id="IPR000700">
    <property type="entry name" value="PAS-assoc_C"/>
</dbReference>
<feature type="domain" description="PAC" evidence="8">
    <location>
        <begin position="933"/>
        <end position="985"/>
    </location>
</feature>
<evidence type="ECO:0000259" key="6">
    <source>
        <dbReference type="PROSITE" id="PS50109"/>
    </source>
</evidence>
<evidence type="ECO:0000259" key="7">
    <source>
        <dbReference type="PROSITE" id="PS50112"/>
    </source>
</evidence>
<dbReference type="InterPro" id="IPR050903">
    <property type="entry name" value="Bact_Chemotaxis_MeTrfase"/>
</dbReference>
<feature type="coiled-coil region" evidence="4">
    <location>
        <begin position="970"/>
        <end position="1018"/>
    </location>
</feature>
<dbReference type="GO" id="GO:0008983">
    <property type="term" value="F:protein-glutamate O-methyltransferase activity"/>
    <property type="evidence" value="ECO:0007669"/>
    <property type="project" value="UniProtKB-EC"/>
</dbReference>
<gene>
    <name evidence="11" type="ORF">J2X31_000006</name>
</gene>
<dbReference type="Pfam" id="PF00512">
    <property type="entry name" value="HisKA"/>
    <property type="match status" value="1"/>
</dbReference>
<evidence type="ECO:0000256" key="5">
    <source>
        <dbReference type="SAM" id="MobiDB-lite"/>
    </source>
</evidence>
<dbReference type="Pfam" id="PF01339">
    <property type="entry name" value="CheB_methylest"/>
    <property type="match status" value="1"/>
</dbReference>
<feature type="compositionally biased region" description="Basic and acidic residues" evidence="5">
    <location>
        <begin position="660"/>
        <end position="670"/>
    </location>
</feature>
<dbReference type="CDD" id="cd00130">
    <property type="entry name" value="PAS"/>
    <property type="match status" value="1"/>
</dbReference>
<dbReference type="GO" id="GO:0032259">
    <property type="term" value="P:methylation"/>
    <property type="evidence" value="ECO:0007669"/>
    <property type="project" value="UniProtKB-KW"/>
</dbReference>
<evidence type="ECO:0000259" key="10">
    <source>
        <dbReference type="PROSITE" id="PS50123"/>
    </source>
</evidence>
<keyword evidence="12" id="KW-1185">Reference proteome</keyword>
<dbReference type="InterPro" id="IPR000780">
    <property type="entry name" value="CheR_MeTrfase"/>
</dbReference>
<dbReference type="Gene3D" id="1.10.287.130">
    <property type="match status" value="1"/>
</dbReference>
<dbReference type="InterPro" id="IPR035909">
    <property type="entry name" value="CheB_C"/>
</dbReference>
<dbReference type="Pfam" id="PF03705">
    <property type="entry name" value="CheR_N"/>
    <property type="match status" value="1"/>
</dbReference>
<dbReference type="Pfam" id="PF08447">
    <property type="entry name" value="PAS_3"/>
    <property type="match status" value="1"/>
</dbReference>
<dbReference type="CDD" id="cd16434">
    <property type="entry name" value="CheB-CheR_fusion"/>
    <property type="match status" value="1"/>
</dbReference>
<dbReference type="InterPro" id="IPR013655">
    <property type="entry name" value="PAS_fold_3"/>
</dbReference>
<dbReference type="InterPro" id="IPR003661">
    <property type="entry name" value="HisK_dim/P_dom"/>
</dbReference>
<evidence type="ECO:0000256" key="2">
    <source>
        <dbReference type="ARBA" id="ARBA00012438"/>
    </source>
</evidence>
<protein>
    <recommendedName>
        <fullName evidence="2">histidine kinase</fullName>
        <ecNumber evidence="2">2.7.13.3</ecNumber>
    </recommendedName>
</protein>
<dbReference type="InterPro" id="IPR003594">
    <property type="entry name" value="HATPase_dom"/>
</dbReference>
<evidence type="ECO:0000259" key="9">
    <source>
        <dbReference type="PROSITE" id="PS50122"/>
    </source>
</evidence>
<dbReference type="SUPFAM" id="SSF52738">
    <property type="entry name" value="Methylesterase CheB, C-terminal domain"/>
    <property type="match status" value="1"/>
</dbReference>
<dbReference type="InterPro" id="IPR000014">
    <property type="entry name" value="PAS"/>
</dbReference>
<dbReference type="InterPro" id="IPR036890">
    <property type="entry name" value="HATPase_C_sf"/>
</dbReference>
<dbReference type="PROSITE" id="PS50109">
    <property type="entry name" value="HIS_KIN"/>
    <property type="match status" value="1"/>
</dbReference>
<feature type="domain" description="Histidine kinase" evidence="6">
    <location>
        <begin position="1021"/>
        <end position="1254"/>
    </location>
</feature>
<dbReference type="GO" id="GO:0008984">
    <property type="term" value="F:protein-glutamate methylesterase activity"/>
    <property type="evidence" value="ECO:0007669"/>
    <property type="project" value="UniProtKB-EC"/>
</dbReference>
<keyword evidence="11" id="KW-0489">Methyltransferase</keyword>
<dbReference type="PROSITE" id="PS50113">
    <property type="entry name" value="PAC"/>
    <property type="match status" value="1"/>
</dbReference>
<organism evidence="11 12">
    <name type="scientific">Flavobacterium arsenatis</name>
    <dbReference type="NCBI Taxonomy" id="1484332"/>
    <lineage>
        <taxon>Bacteria</taxon>
        <taxon>Pseudomonadati</taxon>
        <taxon>Bacteroidota</taxon>
        <taxon>Flavobacteriia</taxon>
        <taxon>Flavobacteriales</taxon>
        <taxon>Flavobacteriaceae</taxon>
        <taxon>Flavobacterium</taxon>
    </lineage>
</organism>
<dbReference type="InterPro" id="IPR001610">
    <property type="entry name" value="PAC"/>
</dbReference>
<feature type="region of interest" description="Disordered" evidence="5">
    <location>
        <begin position="660"/>
        <end position="687"/>
    </location>
</feature>
<evidence type="ECO:0000256" key="1">
    <source>
        <dbReference type="ARBA" id="ARBA00000085"/>
    </source>
</evidence>
<dbReference type="SMART" id="SM00387">
    <property type="entry name" value="HATPase_c"/>
    <property type="match status" value="1"/>
</dbReference>
<evidence type="ECO:0000256" key="4">
    <source>
        <dbReference type="SAM" id="Coils"/>
    </source>
</evidence>
<dbReference type="SUPFAM" id="SSF47757">
    <property type="entry name" value="Chemotaxis receptor methyltransferase CheR, N-terminal domain"/>
    <property type="match status" value="1"/>
</dbReference>
<dbReference type="EMBL" id="JAVDVI010000001">
    <property type="protein sequence ID" value="MDR6966013.1"/>
    <property type="molecule type" value="Genomic_DNA"/>
</dbReference>
<feature type="active site" evidence="3">
    <location>
        <position position="55"/>
    </location>
</feature>
<dbReference type="Pfam" id="PF13426">
    <property type="entry name" value="PAS_9"/>
    <property type="match status" value="1"/>
</dbReference>
<dbReference type="InterPro" id="IPR022641">
    <property type="entry name" value="CheR_N"/>
</dbReference>
<dbReference type="PROSITE" id="PS50112">
    <property type="entry name" value="PAS"/>
    <property type="match status" value="1"/>
</dbReference>
<keyword evidence="3 11" id="KW-0378">Hydrolase</keyword>
<dbReference type="SMART" id="SM00091">
    <property type="entry name" value="PAS"/>
    <property type="match status" value="2"/>
</dbReference>
<dbReference type="Proteomes" id="UP001255185">
    <property type="component" value="Unassembled WGS sequence"/>
</dbReference>
<dbReference type="Gene3D" id="3.30.565.10">
    <property type="entry name" value="Histidine kinase-like ATPase, C-terminal domain"/>
    <property type="match status" value="1"/>
</dbReference>
<dbReference type="InterPro" id="IPR029063">
    <property type="entry name" value="SAM-dependent_MTases_sf"/>
</dbReference>
<dbReference type="Gene3D" id="3.40.50.150">
    <property type="entry name" value="Vaccinia Virus protein VP39"/>
    <property type="match status" value="1"/>
</dbReference>
<dbReference type="InterPro" id="IPR000673">
    <property type="entry name" value="Sig_transdc_resp-reg_Me-estase"/>
</dbReference>
<dbReference type="SUPFAM" id="SSF55785">
    <property type="entry name" value="PYP-like sensor domain (PAS domain)"/>
    <property type="match status" value="2"/>
</dbReference>
<comment type="catalytic activity">
    <reaction evidence="1">
        <text>ATP + protein L-histidine = ADP + protein N-phospho-L-histidine.</text>
        <dbReference type="EC" id="2.7.13.3"/>
    </reaction>
</comment>
<keyword evidence="3" id="KW-0145">Chemotaxis</keyword>
<dbReference type="InterPro" id="IPR036097">
    <property type="entry name" value="HisK_dim/P_sf"/>
</dbReference>
<feature type="domain" description="PAS" evidence="7">
    <location>
        <begin position="860"/>
        <end position="930"/>
    </location>
</feature>
<dbReference type="CDD" id="cd00082">
    <property type="entry name" value="HisKA"/>
    <property type="match status" value="1"/>
</dbReference>
<evidence type="ECO:0000259" key="8">
    <source>
        <dbReference type="PROSITE" id="PS50113"/>
    </source>
</evidence>
<proteinExistence type="predicted"/>
<dbReference type="InterPro" id="IPR005467">
    <property type="entry name" value="His_kinase_dom"/>
</dbReference>
<dbReference type="SUPFAM" id="SSF47384">
    <property type="entry name" value="Homodimeric domain of signal transducing histidine kinase"/>
    <property type="match status" value="1"/>
</dbReference>
<keyword evidence="4" id="KW-0175">Coiled coil</keyword>
<keyword evidence="11" id="KW-0808">Transferase</keyword>
<sequence length="1254" mass="142914">MHPKDTSSVPTPIIKSTNLFPVVGIGASAGGLEAFKKLLKAIPENSGMAYVLVQHLDPNHDSILTELLQKVTPIPVLEISDDIKVKPNHIYVIPSNKMMIANDGILQLTPRDISKTKLNFPIDLFFNSLAEVHQDHAIGVVLSGTGSDGTAGLKSIKENGGITVAQNEQTSAYYSMPNSAIKANVVDFILSPEEMPLKIANAYKSIYGNEEVEENQSNENDLIHNQIISLLRIRKGTDFTYYKQTTIRRRILRRMVINKNTTPSSYLKYLKENKSEQDILYQDLLIPVTSFFRDEKVFDSLCDHVFPQLIRNNIENEPIRIWIAGCSTGQEAYSIAICFKEFLGTNPEKLQIFASDLSEPAIAKARSGKYSKSEVSMVSAERLATFFKKSNDSYVIDKNIRDMCVFAVHNFLKDPPFGKMHFISCRNVLIYMEPYLQKKAMTTFHYSLLPKGILLLGKTETTGSASDLFISNGKNDKLFTRKDVSGRFMHVASKRNEQNLGLSNINTKPEIINNDFQKTANDIILKNYTPSGVIVNEALDIVDFRGSTSMYLEQLPGKPTHNLLKMAKHGLAFELRTILHKAKKEQTTIIKKDISLKFADTIHTIDIEAIPLPNTSEVYHLILFHKSINVSEQIMGSKATSKAKKDAKDLRIEQLEHELKQTHEDMRSITEDQETANEELQRDNEELLSGSEELQSLNEELETSKEELQSTNEELMVVNQEIGNLNEQITESRDYAEAIVATLREPLLILDKNLRVQKANTAFYKTFLAKEKNTEGVLIYDLDNKQWNIPALRKLLEKILPQKATFKDFEITNTFSNIGERVLLLNAREINKENDSQKLILLAIEDITEKKKQEEEQNQVQKRFQFIADAMPQKVWTADAQGKYNYFNKNWLDYTGLTFEELRDSGMKKIIHPDDFENNNKQWQYSIETGNIFEIADRFLNKEGIYKWHLSRGLSYKDTNGKTIMWVGTNTEIEEQIKEKEKLEEAVAKRTLELEKTNQKLEEKFIELEKMNNELQSFTYVSSHDLQEPLRKIQTFSSRILETEYAVLSDKGKDYFQKMNNTARKMQTLIEDLLAFSYANSNERKFENTSLNKIVDEVKNDLAENINEKKATIETHELGNATIIRFQFRQLIQNLLSNAIKFSVPETAPHIIIKSKIAKGSVLQKKNLELVVGQLSASKNYCHISIEDNGIGFNPDYKNRIFGIFQRLHNDDQYAGTGIGLAIVKKIIDNHNGFITVSAEINKGATFDIYIPGF</sequence>
<comment type="caution">
    <text evidence="11">The sequence shown here is derived from an EMBL/GenBank/DDBJ whole genome shotgun (WGS) entry which is preliminary data.</text>
</comment>
<accession>A0ABU1TJ49</accession>
<dbReference type="SUPFAM" id="SSF53335">
    <property type="entry name" value="S-adenosyl-L-methionine-dependent methyltransferases"/>
    <property type="match status" value="1"/>
</dbReference>
<dbReference type="PROSITE" id="PS50123">
    <property type="entry name" value="CHER"/>
    <property type="match status" value="1"/>
</dbReference>
<dbReference type="Gene3D" id="3.40.50.180">
    <property type="entry name" value="Methylesterase CheB, C-terminal domain"/>
    <property type="match status" value="1"/>
</dbReference>
<feature type="domain" description="CheR-type methyltransferase" evidence="10">
    <location>
        <begin position="212"/>
        <end position="495"/>
    </location>
</feature>
<evidence type="ECO:0000313" key="12">
    <source>
        <dbReference type="Proteomes" id="UP001255185"/>
    </source>
</evidence>
<dbReference type="InterPro" id="IPR035965">
    <property type="entry name" value="PAS-like_dom_sf"/>
</dbReference>
<dbReference type="InterPro" id="IPR022642">
    <property type="entry name" value="CheR_C"/>
</dbReference>
<name>A0ABU1TJ49_9FLAO</name>
<dbReference type="Pfam" id="PF01739">
    <property type="entry name" value="CheR"/>
    <property type="match status" value="1"/>
</dbReference>
<dbReference type="SMART" id="SM00388">
    <property type="entry name" value="HisKA"/>
    <property type="match status" value="1"/>
</dbReference>
<dbReference type="NCBIfam" id="TIGR00229">
    <property type="entry name" value="sensory_box"/>
    <property type="match status" value="1"/>
</dbReference>
<dbReference type="Pfam" id="PF02518">
    <property type="entry name" value="HATPase_c"/>
    <property type="match status" value="1"/>
</dbReference>
<feature type="active site" evidence="3">
    <location>
        <position position="148"/>
    </location>
</feature>
<evidence type="ECO:0000313" key="11">
    <source>
        <dbReference type="EMBL" id="MDR6966013.1"/>
    </source>
</evidence>
<dbReference type="PROSITE" id="PS50122">
    <property type="entry name" value="CHEB"/>
    <property type="match status" value="1"/>
</dbReference>
<dbReference type="RefSeq" id="WP_310023442.1">
    <property type="nucleotide sequence ID" value="NZ_JAVDVI010000001.1"/>
</dbReference>
<dbReference type="PANTHER" id="PTHR24422:SF27">
    <property type="entry name" value="PROTEIN-GLUTAMATE O-METHYLTRANSFERASE"/>
    <property type="match status" value="1"/>
</dbReference>
<dbReference type="PANTHER" id="PTHR24422">
    <property type="entry name" value="CHEMOTAXIS PROTEIN METHYLTRANSFERASE"/>
    <property type="match status" value="1"/>
</dbReference>
<dbReference type="Gene3D" id="3.30.450.20">
    <property type="entry name" value="PAS domain"/>
    <property type="match status" value="2"/>
</dbReference>
<dbReference type="PRINTS" id="PR00996">
    <property type="entry name" value="CHERMTFRASE"/>
</dbReference>
<dbReference type="SMART" id="SM00138">
    <property type="entry name" value="MeTrc"/>
    <property type="match status" value="1"/>
</dbReference>
<feature type="domain" description="CheB-type methylesterase" evidence="9">
    <location>
        <begin position="19"/>
        <end position="206"/>
    </location>
</feature>
<dbReference type="SMART" id="SM00086">
    <property type="entry name" value="PAC"/>
    <property type="match status" value="2"/>
</dbReference>
<feature type="active site" evidence="3">
    <location>
        <position position="28"/>
    </location>
</feature>
<evidence type="ECO:0000256" key="3">
    <source>
        <dbReference type="PROSITE-ProRule" id="PRU00050"/>
    </source>
</evidence>
<reference evidence="11 12" key="1">
    <citation type="submission" date="2023-07" db="EMBL/GenBank/DDBJ databases">
        <title>Sorghum-associated microbial communities from plants grown in Nebraska, USA.</title>
        <authorList>
            <person name="Schachtman D."/>
        </authorList>
    </citation>
    <scope>NUCLEOTIDE SEQUENCE [LARGE SCALE GENOMIC DNA]</scope>
    <source>
        <strain evidence="11 12">3773</strain>
    </source>
</reference>
<dbReference type="SUPFAM" id="SSF55874">
    <property type="entry name" value="ATPase domain of HSP90 chaperone/DNA topoisomerase II/histidine kinase"/>
    <property type="match status" value="1"/>
</dbReference>
<dbReference type="EC" id="2.7.13.3" evidence="2"/>